<dbReference type="SFLD" id="SFLDG00180">
    <property type="entry name" value="muconate_cycloisomerase"/>
    <property type="match status" value="1"/>
</dbReference>
<dbReference type="Gene3D" id="3.20.20.120">
    <property type="entry name" value="Enolase-like C-terminal domain"/>
    <property type="match status" value="1"/>
</dbReference>
<feature type="active site" description="Proton acceptor; specific for (S)-substrate epimerization" evidence="5">
    <location>
        <position position="252"/>
    </location>
</feature>
<keyword evidence="3 7" id="KW-0460">Magnesium</keyword>
<dbReference type="InterPro" id="IPR029017">
    <property type="entry name" value="Enolase-like_N"/>
</dbReference>
<dbReference type="Pfam" id="PF02746">
    <property type="entry name" value="MR_MLE_N"/>
    <property type="match status" value="1"/>
</dbReference>
<reference evidence="10 11" key="1">
    <citation type="submission" date="2020-02" db="EMBL/GenBank/DDBJ databases">
        <title>Full genome sequence of Nocardioides sp. R-3366.</title>
        <authorList>
            <person name="Im W.-T."/>
        </authorList>
    </citation>
    <scope>NUCLEOTIDE SEQUENCE [LARGE SCALE GENOMIC DNA]</scope>
    <source>
        <strain evidence="10 11">R-3366</strain>
    </source>
</reference>
<feature type="binding site" evidence="6">
    <location>
        <position position="123"/>
    </location>
    <ligand>
        <name>substrate</name>
    </ligand>
</feature>
<feature type="active site" description="Proton acceptor; specific for (R)-substrate epimerization" evidence="5">
    <location>
        <position position="150"/>
    </location>
</feature>
<feature type="binding site" evidence="6">
    <location>
        <position position="280"/>
    </location>
    <ligand>
        <name>substrate</name>
    </ligand>
</feature>
<keyword evidence="2 7" id="KW-0479">Metal-binding</keyword>
<dbReference type="Gene3D" id="3.30.390.10">
    <property type="entry name" value="Enolase-like, N-terminal domain"/>
    <property type="match status" value="1"/>
</dbReference>
<evidence type="ECO:0000256" key="2">
    <source>
        <dbReference type="ARBA" id="ARBA00022723"/>
    </source>
</evidence>
<feature type="binding site" evidence="7">
    <location>
        <position position="203"/>
    </location>
    <ligand>
        <name>Mg(2+)</name>
        <dbReference type="ChEBI" id="CHEBI:18420"/>
    </ligand>
</feature>
<dbReference type="CDD" id="cd03319">
    <property type="entry name" value="L-Ala-DL-Glu_epimerase"/>
    <property type="match status" value="1"/>
</dbReference>
<dbReference type="SUPFAM" id="SSF51604">
    <property type="entry name" value="Enolase C-terminal domain-like"/>
    <property type="match status" value="1"/>
</dbReference>
<dbReference type="InterPro" id="IPR029065">
    <property type="entry name" value="Enolase_C-like"/>
</dbReference>
<dbReference type="KEGG" id="nano:G5V58_05090"/>
<proteinExistence type="inferred from homology"/>
<dbReference type="EMBL" id="CP049257">
    <property type="protein sequence ID" value="QIG42222.1"/>
    <property type="molecule type" value="Genomic_DNA"/>
</dbReference>
<feature type="binding site" evidence="7">
    <location>
        <position position="228"/>
    </location>
    <ligand>
        <name>Mg(2+)</name>
        <dbReference type="ChEBI" id="CHEBI:18420"/>
    </ligand>
</feature>
<evidence type="ECO:0000256" key="4">
    <source>
        <dbReference type="ARBA" id="ARBA00023235"/>
    </source>
</evidence>
<keyword evidence="4 8" id="KW-0413">Isomerase</keyword>
<name>A0A6G6WAG1_9ACTN</name>
<dbReference type="SUPFAM" id="SSF54826">
    <property type="entry name" value="Enolase N-terminal domain-like"/>
    <property type="match status" value="1"/>
</dbReference>
<feature type="binding site" evidence="7">
    <location>
        <position position="177"/>
    </location>
    <ligand>
        <name>Mg(2+)</name>
        <dbReference type="ChEBI" id="CHEBI:18420"/>
    </ligand>
</feature>
<dbReference type="PANTHER" id="PTHR48073">
    <property type="entry name" value="O-SUCCINYLBENZOATE SYNTHASE-RELATED"/>
    <property type="match status" value="1"/>
</dbReference>
<dbReference type="GO" id="GO:0016855">
    <property type="term" value="F:racemase and epimerase activity, acting on amino acids and derivatives"/>
    <property type="evidence" value="ECO:0007669"/>
    <property type="project" value="UniProtKB-UniRule"/>
</dbReference>
<comment type="similarity">
    <text evidence="1 8">Belongs to the mandelate racemase/muconate lactonizing enzyme family.</text>
</comment>
<accession>A0A6G6WAG1</accession>
<comment type="cofactor">
    <cofactor evidence="7 8">
        <name>Mg(2+)</name>
        <dbReference type="ChEBI" id="CHEBI:18420"/>
    </cofactor>
    <text evidence="7 8">Binds 1 Mg(2+) ion per subunit.</text>
</comment>
<feature type="binding site" evidence="6">
    <location>
        <position position="148"/>
    </location>
    <ligand>
        <name>substrate</name>
    </ligand>
</feature>
<dbReference type="InterPro" id="IPR034603">
    <property type="entry name" value="Dipeptide_epimerase"/>
</dbReference>
<dbReference type="AlphaFoldDB" id="A0A6G6WAG1"/>
<dbReference type="PROSITE" id="PS00909">
    <property type="entry name" value="MR_MLE_2"/>
    <property type="match status" value="1"/>
</dbReference>
<evidence type="ECO:0000256" key="8">
    <source>
        <dbReference type="RuleBase" id="RU366006"/>
    </source>
</evidence>
<dbReference type="Proteomes" id="UP000502996">
    <property type="component" value="Chromosome"/>
</dbReference>
<feature type="binding site" evidence="6">
    <location>
        <position position="305"/>
    </location>
    <ligand>
        <name>substrate</name>
    </ligand>
</feature>
<dbReference type="InterPro" id="IPR013342">
    <property type="entry name" value="Mandelate_racemase_C"/>
</dbReference>
<evidence type="ECO:0000313" key="10">
    <source>
        <dbReference type="EMBL" id="QIG42222.1"/>
    </source>
</evidence>
<dbReference type="SFLD" id="SFLDF00009">
    <property type="entry name" value="o-succinylbenzoate_synthase"/>
    <property type="match status" value="1"/>
</dbReference>
<keyword evidence="11" id="KW-1185">Reference proteome</keyword>
<dbReference type="SFLD" id="SFLDS00001">
    <property type="entry name" value="Enolase"/>
    <property type="match status" value="1"/>
</dbReference>
<protein>
    <recommendedName>
        <fullName evidence="8">Dipeptide epimerase</fullName>
        <ecNumber evidence="8">5.1.1.-</ecNumber>
    </recommendedName>
</protein>
<dbReference type="PANTHER" id="PTHR48073:SF2">
    <property type="entry name" value="O-SUCCINYLBENZOATE SYNTHASE"/>
    <property type="match status" value="1"/>
</dbReference>
<evidence type="ECO:0000313" key="11">
    <source>
        <dbReference type="Proteomes" id="UP000502996"/>
    </source>
</evidence>
<evidence type="ECO:0000256" key="3">
    <source>
        <dbReference type="ARBA" id="ARBA00022842"/>
    </source>
</evidence>
<feature type="domain" description="Mandelate racemase/muconate lactonizing enzyme C-terminal" evidence="9">
    <location>
        <begin position="129"/>
        <end position="224"/>
    </location>
</feature>
<dbReference type="InterPro" id="IPR036849">
    <property type="entry name" value="Enolase-like_C_sf"/>
</dbReference>
<feature type="binding site" evidence="6">
    <location>
        <position position="282"/>
    </location>
    <ligand>
        <name>substrate</name>
    </ligand>
</feature>
<dbReference type="InterPro" id="IPR018110">
    <property type="entry name" value="Mandel_Rmase/mucon_lact_enz_CS"/>
</dbReference>
<dbReference type="RefSeq" id="WP_165229326.1">
    <property type="nucleotide sequence ID" value="NZ_CP049257.1"/>
</dbReference>
<feature type="binding site" evidence="6">
    <location>
        <position position="307"/>
    </location>
    <ligand>
        <name>substrate</name>
    </ligand>
</feature>
<sequence>MTAVERVEVERLSAPLHTPFVTALRRATSVESVLVRVTDSDGRVGYGEAPANGPVLGTTLEGNTAVLEGPLRDAVLGRAVDPRALWPRLDRAVLGHGAAKSALDCALHGLGGAPAVDLPTVVTLPVGEPDDVAAAAAARVAEGFTDLKLKVGTDPALDRARVRAARAAAPGAALRIDANQGWDAHTALAVLDDLADQGLELVEQPVPARDLLGLAHVRRHAPVPVLADESVFGLEDLVAVIRLGAADLVNLKLAKAGGLTPARELARVARQHGLGVTVGCMLEGPVGVAAAARLAAEVGCDVVPDLDGAWWLRDPGPVAYPAGRVRVGRMDP</sequence>
<evidence type="ECO:0000256" key="7">
    <source>
        <dbReference type="PIRSR" id="PIRSR634603-3"/>
    </source>
</evidence>
<evidence type="ECO:0000256" key="1">
    <source>
        <dbReference type="ARBA" id="ARBA00008031"/>
    </source>
</evidence>
<dbReference type="GO" id="GO:0009063">
    <property type="term" value="P:amino acid catabolic process"/>
    <property type="evidence" value="ECO:0007669"/>
    <property type="project" value="InterPro"/>
</dbReference>
<dbReference type="Pfam" id="PF13378">
    <property type="entry name" value="MR_MLE_C"/>
    <property type="match status" value="1"/>
</dbReference>
<evidence type="ECO:0000259" key="9">
    <source>
        <dbReference type="SMART" id="SM00922"/>
    </source>
</evidence>
<evidence type="ECO:0000256" key="5">
    <source>
        <dbReference type="PIRSR" id="PIRSR634603-1"/>
    </source>
</evidence>
<organism evidence="10 11">
    <name type="scientific">Nocardioides anomalus</name>
    <dbReference type="NCBI Taxonomy" id="2712223"/>
    <lineage>
        <taxon>Bacteria</taxon>
        <taxon>Bacillati</taxon>
        <taxon>Actinomycetota</taxon>
        <taxon>Actinomycetes</taxon>
        <taxon>Propionibacteriales</taxon>
        <taxon>Nocardioidaceae</taxon>
        <taxon>Nocardioides</taxon>
    </lineage>
</organism>
<evidence type="ECO:0000256" key="6">
    <source>
        <dbReference type="PIRSR" id="PIRSR634603-2"/>
    </source>
</evidence>
<dbReference type="EC" id="5.1.1.-" evidence="8"/>
<dbReference type="InterPro" id="IPR013341">
    <property type="entry name" value="Mandelate_racemase_N_dom"/>
</dbReference>
<dbReference type="SMART" id="SM00922">
    <property type="entry name" value="MR_MLE"/>
    <property type="match status" value="1"/>
</dbReference>
<dbReference type="GO" id="GO:0046872">
    <property type="term" value="F:metal ion binding"/>
    <property type="evidence" value="ECO:0007669"/>
    <property type="project" value="UniProtKB-KW"/>
</dbReference>
<feature type="binding site" evidence="6">
    <location>
        <position position="25"/>
    </location>
    <ligand>
        <name>substrate</name>
    </ligand>
</feature>
<gene>
    <name evidence="10" type="ORF">G5V58_05090</name>
</gene>